<evidence type="ECO:0000256" key="2">
    <source>
        <dbReference type="PIRSR" id="PIRSR601310-3"/>
    </source>
</evidence>
<dbReference type="PANTHER" id="PTHR47670">
    <property type="entry name" value="ADENYLYLSULFATASE HINT3"/>
    <property type="match status" value="1"/>
</dbReference>
<organism evidence="5 6">
    <name type="scientific">Nakamurella leprariae</name>
    <dbReference type="NCBI Taxonomy" id="2803911"/>
    <lineage>
        <taxon>Bacteria</taxon>
        <taxon>Bacillati</taxon>
        <taxon>Actinomycetota</taxon>
        <taxon>Actinomycetes</taxon>
        <taxon>Nakamurellales</taxon>
        <taxon>Nakamurellaceae</taxon>
        <taxon>Nakamurella</taxon>
    </lineage>
</organism>
<gene>
    <name evidence="5" type="ORF">JL106_08195</name>
</gene>
<dbReference type="Proteomes" id="UP000663792">
    <property type="component" value="Unassembled WGS sequence"/>
</dbReference>
<dbReference type="Pfam" id="PF01230">
    <property type="entry name" value="HIT"/>
    <property type="match status" value="1"/>
</dbReference>
<dbReference type="GO" id="GO:0006790">
    <property type="term" value="P:sulfur compound metabolic process"/>
    <property type="evidence" value="ECO:0007669"/>
    <property type="project" value="TreeGrafter"/>
</dbReference>
<dbReference type="GO" id="GO:0047627">
    <property type="term" value="F:adenylylsulfatase activity"/>
    <property type="evidence" value="ECO:0007669"/>
    <property type="project" value="TreeGrafter"/>
</dbReference>
<dbReference type="GO" id="GO:0009150">
    <property type="term" value="P:purine ribonucleotide metabolic process"/>
    <property type="evidence" value="ECO:0007669"/>
    <property type="project" value="TreeGrafter"/>
</dbReference>
<dbReference type="AlphaFoldDB" id="A0A938YF36"/>
<dbReference type="InterPro" id="IPR001310">
    <property type="entry name" value="Histidine_triad_HIT"/>
</dbReference>
<dbReference type="SUPFAM" id="SSF54197">
    <property type="entry name" value="HIT-like"/>
    <property type="match status" value="1"/>
</dbReference>
<dbReference type="RefSeq" id="WP_205260213.1">
    <property type="nucleotide sequence ID" value="NZ_JAERWK010000010.1"/>
</dbReference>
<dbReference type="Gene3D" id="3.30.428.10">
    <property type="entry name" value="HIT-like"/>
    <property type="match status" value="1"/>
</dbReference>
<dbReference type="InterPro" id="IPR011146">
    <property type="entry name" value="HIT-like"/>
</dbReference>
<dbReference type="PANTHER" id="PTHR47670:SF1">
    <property type="entry name" value="ADENYLYLSULFATASE HINT3"/>
    <property type="match status" value="1"/>
</dbReference>
<dbReference type="PRINTS" id="PR00332">
    <property type="entry name" value="HISTRIAD"/>
</dbReference>
<comment type="caution">
    <text evidence="5">The sequence shown here is derived from an EMBL/GenBank/DDBJ whole genome shotgun (WGS) entry which is preliminary data.</text>
</comment>
<protein>
    <submittedName>
        <fullName evidence="5">HIT family protein</fullName>
    </submittedName>
</protein>
<evidence type="ECO:0000259" key="4">
    <source>
        <dbReference type="PROSITE" id="PS51084"/>
    </source>
</evidence>
<dbReference type="EMBL" id="JAERWK010000010">
    <property type="protein sequence ID" value="MBM9467257.1"/>
    <property type="molecule type" value="Genomic_DNA"/>
</dbReference>
<sequence length="118" mass="12712">MSDKPCIFCEIVAGREPADVEIEYAATMVIRPLRPVTGGHAIVIPREHVTDALASPIVTALVAGDAAVYAAARAFRWDGVNLITSVGQAATQTVRHLHVHVVPRRTDDGLHLPWTGQQ</sequence>
<proteinExistence type="predicted"/>
<dbReference type="PROSITE" id="PS51084">
    <property type="entry name" value="HIT_2"/>
    <property type="match status" value="1"/>
</dbReference>
<evidence type="ECO:0000313" key="5">
    <source>
        <dbReference type="EMBL" id="MBM9467257.1"/>
    </source>
</evidence>
<evidence type="ECO:0000313" key="6">
    <source>
        <dbReference type="Proteomes" id="UP000663792"/>
    </source>
</evidence>
<feature type="short sequence motif" description="Histidine triad motif" evidence="2 3">
    <location>
        <begin position="96"/>
        <end position="100"/>
    </location>
</feature>
<name>A0A938YF36_9ACTN</name>
<accession>A0A938YF36</accession>
<feature type="active site" description="Tele-AMP-histidine intermediate" evidence="1">
    <location>
        <position position="98"/>
    </location>
</feature>
<reference evidence="5" key="1">
    <citation type="submission" date="2021-01" db="EMBL/GenBank/DDBJ databases">
        <title>YIM 132084 draft genome.</title>
        <authorList>
            <person name="An D."/>
        </authorList>
    </citation>
    <scope>NUCLEOTIDE SEQUENCE</scope>
    <source>
        <strain evidence="5">YIM 132084</strain>
    </source>
</reference>
<keyword evidence="6" id="KW-1185">Reference proteome</keyword>
<feature type="domain" description="HIT" evidence="4">
    <location>
        <begin position="7"/>
        <end position="111"/>
    </location>
</feature>
<evidence type="ECO:0000256" key="3">
    <source>
        <dbReference type="PROSITE-ProRule" id="PRU00464"/>
    </source>
</evidence>
<dbReference type="InterPro" id="IPR036265">
    <property type="entry name" value="HIT-like_sf"/>
</dbReference>
<evidence type="ECO:0000256" key="1">
    <source>
        <dbReference type="PIRSR" id="PIRSR601310-1"/>
    </source>
</evidence>